<reference evidence="2 3" key="1">
    <citation type="submission" date="2023-08" db="EMBL/GenBank/DDBJ databases">
        <title>A Necator americanus chromosomal reference genome.</title>
        <authorList>
            <person name="Ilik V."/>
            <person name="Petrzelkova K.J."/>
            <person name="Pardy F."/>
            <person name="Fuh T."/>
            <person name="Niatou-Singa F.S."/>
            <person name="Gouil Q."/>
            <person name="Baker L."/>
            <person name="Ritchie M.E."/>
            <person name="Jex A.R."/>
            <person name="Gazzola D."/>
            <person name="Li H."/>
            <person name="Toshio Fujiwara R."/>
            <person name="Zhan B."/>
            <person name="Aroian R.V."/>
            <person name="Pafco B."/>
            <person name="Schwarz E.M."/>
        </authorList>
    </citation>
    <scope>NUCLEOTIDE SEQUENCE [LARGE SCALE GENOMIC DNA]</scope>
    <source>
        <strain evidence="2 3">Aroian</strain>
        <tissue evidence="2">Whole animal</tissue>
    </source>
</reference>
<accession>A0ABR1BYX5</accession>
<evidence type="ECO:0000256" key="1">
    <source>
        <dbReference type="SAM" id="MobiDB-lite"/>
    </source>
</evidence>
<sequence>MVELLSYLPRFKDDSTLRKASSRKNLKKEKKVTSELNSEQMKQSSINQVDKIPASVNVRRVLLHRRMCTNNQERIQG</sequence>
<evidence type="ECO:0000313" key="3">
    <source>
        <dbReference type="Proteomes" id="UP001303046"/>
    </source>
</evidence>
<dbReference type="EMBL" id="JAVFWL010000001">
    <property type="protein sequence ID" value="KAK6731524.1"/>
    <property type="molecule type" value="Genomic_DNA"/>
</dbReference>
<feature type="compositionally biased region" description="Basic residues" evidence="1">
    <location>
        <begin position="20"/>
        <end position="30"/>
    </location>
</feature>
<protein>
    <submittedName>
        <fullName evidence="2">Uncharacterized protein</fullName>
    </submittedName>
</protein>
<dbReference type="Proteomes" id="UP001303046">
    <property type="component" value="Unassembled WGS sequence"/>
</dbReference>
<comment type="caution">
    <text evidence="2">The sequence shown here is derived from an EMBL/GenBank/DDBJ whole genome shotgun (WGS) entry which is preliminary data.</text>
</comment>
<gene>
    <name evidence="2" type="primary">Necator_chrI.g3904</name>
    <name evidence="2" type="ORF">RB195_007775</name>
</gene>
<feature type="compositionally biased region" description="Polar residues" evidence="1">
    <location>
        <begin position="34"/>
        <end position="46"/>
    </location>
</feature>
<organism evidence="2 3">
    <name type="scientific">Necator americanus</name>
    <name type="common">Human hookworm</name>
    <dbReference type="NCBI Taxonomy" id="51031"/>
    <lineage>
        <taxon>Eukaryota</taxon>
        <taxon>Metazoa</taxon>
        <taxon>Ecdysozoa</taxon>
        <taxon>Nematoda</taxon>
        <taxon>Chromadorea</taxon>
        <taxon>Rhabditida</taxon>
        <taxon>Rhabditina</taxon>
        <taxon>Rhabditomorpha</taxon>
        <taxon>Strongyloidea</taxon>
        <taxon>Ancylostomatidae</taxon>
        <taxon>Bunostominae</taxon>
        <taxon>Necator</taxon>
    </lineage>
</organism>
<proteinExistence type="predicted"/>
<feature type="region of interest" description="Disordered" evidence="1">
    <location>
        <begin position="17"/>
        <end position="46"/>
    </location>
</feature>
<evidence type="ECO:0000313" key="2">
    <source>
        <dbReference type="EMBL" id="KAK6731524.1"/>
    </source>
</evidence>
<keyword evidence="3" id="KW-1185">Reference proteome</keyword>
<name>A0ABR1BYX5_NECAM</name>